<dbReference type="AlphaFoldDB" id="A0A1E8BKY0"/>
<protein>
    <submittedName>
        <fullName evidence="2">Uncharacterized protein</fullName>
    </submittedName>
</protein>
<feature type="transmembrane region" description="Helical" evidence="1">
    <location>
        <begin position="7"/>
        <end position="25"/>
    </location>
</feature>
<sequence length="90" mass="9874">MFTNKKVIRIGLGLYIFLSVIQFTIGYIKGYTGNVLLISGTWKTVLLDAPEGILVILGAIALYQCTKITRKNGVYVDAVFSDLLPVSCVM</sequence>
<dbReference type="PATRIC" id="fig|86662.28.peg.3611"/>
<keyword evidence="1" id="KW-0472">Membrane</keyword>
<proteinExistence type="predicted"/>
<accession>A0A1E8BKY0</accession>
<feature type="transmembrane region" description="Helical" evidence="1">
    <location>
        <begin position="45"/>
        <end position="63"/>
    </location>
</feature>
<name>A0A1E8BKY0_BACMY</name>
<keyword evidence="1" id="KW-0812">Transmembrane</keyword>
<reference evidence="2 3" key="1">
    <citation type="submission" date="2016-05" db="EMBL/GenBank/DDBJ databases">
        <title>Bacillus thuringiensis and Bacillus weihenstephanensis as novel biocontrol agents of wilt causing Verticillium species.</title>
        <authorList>
            <person name="Hollensteiner J."/>
            <person name="Wemheuer F."/>
            <person name="Harting R."/>
            <person name="Kolarzyk A."/>
            <person name="Diaz-Valerio S."/>
            <person name="Poehlein A."/>
            <person name="Brzuszkiewicz E."/>
            <person name="Nesemann K."/>
            <person name="Braus-Stromeyer S."/>
            <person name="Braus G."/>
            <person name="Daniel R."/>
            <person name="Liesegang H."/>
        </authorList>
    </citation>
    <scope>NUCLEOTIDE SEQUENCE [LARGE SCALE GENOMIC DNA]</scope>
    <source>
        <strain evidence="2 3">GOE11</strain>
    </source>
</reference>
<evidence type="ECO:0000256" key="1">
    <source>
        <dbReference type="SAM" id="Phobius"/>
    </source>
</evidence>
<evidence type="ECO:0000313" key="3">
    <source>
        <dbReference type="Proteomes" id="UP000175835"/>
    </source>
</evidence>
<dbReference type="Pfam" id="PF13073">
    <property type="entry name" value="DUF3937"/>
    <property type="match status" value="1"/>
</dbReference>
<dbReference type="Proteomes" id="UP000175835">
    <property type="component" value="Unassembled WGS sequence"/>
</dbReference>
<dbReference type="InterPro" id="IPR025068">
    <property type="entry name" value="DUF3937"/>
</dbReference>
<organism evidence="2 3">
    <name type="scientific">Bacillus mycoides</name>
    <dbReference type="NCBI Taxonomy" id="1405"/>
    <lineage>
        <taxon>Bacteria</taxon>
        <taxon>Bacillati</taxon>
        <taxon>Bacillota</taxon>
        <taxon>Bacilli</taxon>
        <taxon>Bacillales</taxon>
        <taxon>Bacillaceae</taxon>
        <taxon>Bacillus</taxon>
        <taxon>Bacillus cereus group</taxon>
    </lineage>
</organism>
<gene>
    <name evidence="2" type="ORF">BWGOE11_34970</name>
</gene>
<comment type="caution">
    <text evidence="2">The sequence shown here is derived from an EMBL/GenBank/DDBJ whole genome shotgun (WGS) entry which is preliminary data.</text>
</comment>
<keyword evidence="1" id="KW-1133">Transmembrane helix</keyword>
<evidence type="ECO:0000313" key="2">
    <source>
        <dbReference type="EMBL" id="OFD90206.1"/>
    </source>
</evidence>
<dbReference type="EMBL" id="LXLX01000044">
    <property type="protein sequence ID" value="OFD90206.1"/>
    <property type="molecule type" value="Genomic_DNA"/>
</dbReference>